<dbReference type="GO" id="GO:0043565">
    <property type="term" value="F:sequence-specific DNA binding"/>
    <property type="evidence" value="ECO:0007669"/>
    <property type="project" value="InterPro"/>
</dbReference>
<evidence type="ECO:0000256" key="8">
    <source>
        <dbReference type="PROSITE-ProRule" id="PRU00108"/>
    </source>
</evidence>
<reference evidence="12" key="2">
    <citation type="submission" date="2019-07" db="EMBL/GenBank/DDBJ databases">
        <authorList>
            <person name="Seetharam A."/>
            <person name="Woodhouse M."/>
            <person name="Cannon E."/>
        </authorList>
    </citation>
    <scope>NUCLEOTIDE SEQUENCE [LARGE SCALE GENOMIC DNA]</scope>
    <source>
        <strain evidence="12">cv. B73</strain>
    </source>
</reference>
<dbReference type="Proteomes" id="UP000007305">
    <property type="component" value="Chromosome 4"/>
</dbReference>
<evidence type="ECO:0000256" key="10">
    <source>
        <dbReference type="SAM" id="MobiDB-lite"/>
    </source>
</evidence>
<dbReference type="PROSITE" id="PS00027">
    <property type="entry name" value="HOMEOBOX_1"/>
    <property type="match status" value="1"/>
</dbReference>
<evidence type="ECO:0000313" key="12">
    <source>
        <dbReference type="EnsemblPlants" id="Zm00001eb208000_P001"/>
    </source>
</evidence>
<gene>
    <name evidence="12" type="primary">LOC103654916</name>
</gene>
<comment type="subcellular location">
    <subcellularLocation>
        <location evidence="1 8 9">Nucleus</location>
    </subcellularLocation>
</comment>
<dbReference type="InParanoid" id="A0A804P4I3"/>
<dbReference type="InterPro" id="IPR003106">
    <property type="entry name" value="Leu_zip_homeo"/>
</dbReference>
<dbReference type="InterPro" id="IPR009057">
    <property type="entry name" value="Homeodomain-like_sf"/>
</dbReference>
<dbReference type="GO" id="GO:0000981">
    <property type="term" value="F:DNA-binding transcription factor activity, RNA polymerase II-specific"/>
    <property type="evidence" value="ECO:0007669"/>
    <property type="project" value="InterPro"/>
</dbReference>
<feature type="region of interest" description="Disordered" evidence="10">
    <location>
        <begin position="72"/>
        <end position="137"/>
    </location>
</feature>
<dbReference type="CDD" id="cd00086">
    <property type="entry name" value="homeodomain"/>
    <property type="match status" value="1"/>
</dbReference>
<feature type="compositionally biased region" description="Low complexity" evidence="10">
    <location>
        <begin position="96"/>
        <end position="107"/>
    </location>
</feature>
<dbReference type="InterPro" id="IPR000047">
    <property type="entry name" value="HTH_motif"/>
</dbReference>
<dbReference type="KEGG" id="zma:103654916"/>
<dbReference type="AlphaFoldDB" id="A0A804P4I3"/>
<keyword evidence="3" id="KW-0805">Transcription regulation</keyword>
<evidence type="ECO:0000256" key="5">
    <source>
        <dbReference type="ARBA" id="ARBA00023155"/>
    </source>
</evidence>
<evidence type="ECO:0000256" key="2">
    <source>
        <dbReference type="ARBA" id="ARBA00006074"/>
    </source>
</evidence>
<evidence type="ECO:0000256" key="4">
    <source>
        <dbReference type="ARBA" id="ARBA00023125"/>
    </source>
</evidence>
<dbReference type="InterPro" id="IPR001356">
    <property type="entry name" value="HD"/>
</dbReference>
<dbReference type="GO" id="GO:0005634">
    <property type="term" value="C:nucleus"/>
    <property type="evidence" value="ECO:0007669"/>
    <property type="project" value="UniProtKB-SubCell"/>
</dbReference>
<feature type="DNA-binding region" description="Homeobox" evidence="8">
    <location>
        <begin position="133"/>
        <end position="192"/>
    </location>
</feature>
<dbReference type="OMA" id="ACCDKQV"/>
<keyword evidence="7 8" id="KW-0539">Nucleus</keyword>
<dbReference type="EnsemblPlants" id="Zm00001eb208000_T001">
    <property type="protein sequence ID" value="Zm00001eb208000_P001"/>
    <property type="gene ID" value="Zm00001eb208000"/>
</dbReference>
<reference evidence="12" key="3">
    <citation type="submission" date="2021-05" db="UniProtKB">
        <authorList>
            <consortium name="EnsemblPlants"/>
        </authorList>
    </citation>
    <scope>IDENTIFICATION</scope>
    <source>
        <strain evidence="12">cv. B73</strain>
    </source>
</reference>
<dbReference type="GeneID" id="103654916"/>
<keyword evidence="4 8" id="KW-0238">DNA-binding</keyword>
<evidence type="ECO:0000256" key="6">
    <source>
        <dbReference type="ARBA" id="ARBA00023163"/>
    </source>
</evidence>
<reference evidence="13" key="1">
    <citation type="journal article" date="2009" name="Science">
        <title>The B73 maize genome: complexity, diversity, and dynamics.</title>
        <authorList>
            <person name="Schnable P.S."/>
            <person name="Ware D."/>
            <person name="Fulton R.S."/>
            <person name="Stein J.C."/>
            <person name="Wei F."/>
            <person name="Pasternak S."/>
            <person name="Liang C."/>
            <person name="Zhang J."/>
            <person name="Fulton L."/>
            <person name="Graves T.A."/>
            <person name="Minx P."/>
            <person name="Reily A.D."/>
            <person name="Courtney L."/>
            <person name="Kruchowski S.S."/>
            <person name="Tomlinson C."/>
            <person name="Strong C."/>
            <person name="Delehaunty K."/>
            <person name="Fronick C."/>
            <person name="Courtney B."/>
            <person name="Rock S.M."/>
            <person name="Belter E."/>
            <person name="Du F."/>
            <person name="Kim K."/>
            <person name="Abbott R.M."/>
            <person name="Cotton M."/>
            <person name="Levy A."/>
            <person name="Marchetto P."/>
            <person name="Ochoa K."/>
            <person name="Jackson S.M."/>
            <person name="Gillam B."/>
            <person name="Chen W."/>
            <person name="Yan L."/>
            <person name="Higginbotham J."/>
            <person name="Cardenas M."/>
            <person name="Waligorski J."/>
            <person name="Applebaum E."/>
            <person name="Phelps L."/>
            <person name="Falcone J."/>
            <person name="Kanchi K."/>
            <person name="Thane T."/>
            <person name="Scimone A."/>
            <person name="Thane N."/>
            <person name="Henke J."/>
            <person name="Wang T."/>
            <person name="Ruppert J."/>
            <person name="Shah N."/>
            <person name="Rotter K."/>
            <person name="Hodges J."/>
            <person name="Ingenthron E."/>
            <person name="Cordes M."/>
            <person name="Kohlberg S."/>
            <person name="Sgro J."/>
            <person name="Delgado B."/>
            <person name="Mead K."/>
            <person name="Chinwalla A."/>
            <person name="Leonard S."/>
            <person name="Crouse K."/>
            <person name="Collura K."/>
            <person name="Kudrna D."/>
            <person name="Currie J."/>
            <person name="He R."/>
            <person name="Angelova A."/>
            <person name="Rajasekar S."/>
            <person name="Mueller T."/>
            <person name="Lomeli R."/>
            <person name="Scara G."/>
            <person name="Ko A."/>
            <person name="Delaney K."/>
            <person name="Wissotski M."/>
            <person name="Lopez G."/>
            <person name="Campos D."/>
            <person name="Braidotti M."/>
            <person name="Ashley E."/>
            <person name="Golser W."/>
            <person name="Kim H."/>
            <person name="Lee S."/>
            <person name="Lin J."/>
            <person name="Dujmic Z."/>
            <person name="Kim W."/>
            <person name="Talag J."/>
            <person name="Zuccolo A."/>
            <person name="Fan C."/>
            <person name="Sebastian A."/>
            <person name="Kramer M."/>
            <person name="Spiegel L."/>
            <person name="Nascimento L."/>
            <person name="Zutavern T."/>
            <person name="Miller B."/>
            <person name="Ambroise C."/>
            <person name="Muller S."/>
            <person name="Spooner W."/>
            <person name="Narechania A."/>
            <person name="Ren L."/>
            <person name="Wei S."/>
            <person name="Kumari S."/>
            <person name="Faga B."/>
            <person name="Levy M.J."/>
            <person name="McMahan L."/>
            <person name="Van Buren P."/>
            <person name="Vaughn M.W."/>
            <person name="Ying K."/>
            <person name="Yeh C.-T."/>
            <person name="Emrich S.J."/>
            <person name="Jia Y."/>
            <person name="Kalyanaraman A."/>
            <person name="Hsia A.-P."/>
            <person name="Barbazuk W.B."/>
            <person name="Baucom R.S."/>
            <person name="Brutnell T.P."/>
            <person name="Carpita N.C."/>
            <person name="Chaparro C."/>
            <person name="Chia J.-M."/>
            <person name="Deragon J.-M."/>
            <person name="Estill J.C."/>
            <person name="Fu Y."/>
            <person name="Jeddeloh J.A."/>
            <person name="Han Y."/>
            <person name="Lee H."/>
            <person name="Li P."/>
            <person name="Lisch D.R."/>
            <person name="Liu S."/>
            <person name="Liu Z."/>
            <person name="Nagel D.H."/>
            <person name="McCann M.C."/>
            <person name="SanMiguel P."/>
            <person name="Myers A.M."/>
            <person name="Nettleton D."/>
            <person name="Nguyen J."/>
            <person name="Penning B.W."/>
            <person name="Ponnala L."/>
            <person name="Schneider K.L."/>
            <person name="Schwartz D.C."/>
            <person name="Sharma A."/>
            <person name="Soderlund C."/>
            <person name="Springer N.M."/>
            <person name="Sun Q."/>
            <person name="Wang H."/>
            <person name="Waterman M."/>
            <person name="Westerman R."/>
            <person name="Wolfgruber T.K."/>
            <person name="Yang L."/>
            <person name="Yu Y."/>
            <person name="Zhang L."/>
            <person name="Zhou S."/>
            <person name="Zhu Q."/>
            <person name="Bennetzen J.L."/>
            <person name="Dawe R.K."/>
            <person name="Jiang J."/>
            <person name="Jiang N."/>
            <person name="Presting G.G."/>
            <person name="Wessler S.R."/>
            <person name="Aluru S."/>
            <person name="Martienssen R.A."/>
            <person name="Clifton S.W."/>
            <person name="McCombie W.R."/>
            <person name="Wing R.A."/>
            <person name="Wilson R.K."/>
        </authorList>
    </citation>
    <scope>NUCLEOTIDE SEQUENCE [LARGE SCALE GENOMIC DNA]</scope>
    <source>
        <strain evidence="13">cv. B73</strain>
    </source>
</reference>
<keyword evidence="5 8" id="KW-0371">Homeobox</keyword>
<dbReference type="Gramene" id="Zm00001eb208000_T001">
    <property type="protein sequence ID" value="Zm00001eb208000_P001"/>
    <property type="gene ID" value="Zm00001eb208000"/>
</dbReference>
<dbReference type="SUPFAM" id="SSF46689">
    <property type="entry name" value="Homeodomain-like"/>
    <property type="match status" value="1"/>
</dbReference>
<dbReference type="Pfam" id="PF02183">
    <property type="entry name" value="HALZ"/>
    <property type="match status" value="1"/>
</dbReference>
<evidence type="ECO:0000313" key="13">
    <source>
        <dbReference type="Proteomes" id="UP000007305"/>
    </source>
</evidence>
<protein>
    <recommendedName>
        <fullName evidence="11">Homeobox domain-containing protein</fullName>
    </recommendedName>
</protein>
<dbReference type="SMR" id="A0A804P4I3"/>
<dbReference type="PRINTS" id="PR00031">
    <property type="entry name" value="HTHREPRESSR"/>
</dbReference>
<evidence type="ECO:0000256" key="7">
    <source>
        <dbReference type="ARBA" id="ARBA00023242"/>
    </source>
</evidence>
<dbReference type="RefSeq" id="XP_008679947.1">
    <property type="nucleotide sequence ID" value="XM_008681725.3"/>
</dbReference>
<dbReference type="Pfam" id="PF00046">
    <property type="entry name" value="Homeodomain"/>
    <property type="match status" value="1"/>
</dbReference>
<evidence type="ECO:0000256" key="1">
    <source>
        <dbReference type="ARBA" id="ARBA00004123"/>
    </source>
</evidence>
<accession>A0A804P4I3</accession>
<dbReference type="PANTHER" id="PTHR45714">
    <property type="entry name" value="HOMEOBOX-LEUCINE ZIPPER PROTEIN HAT14"/>
    <property type="match status" value="1"/>
</dbReference>
<evidence type="ECO:0000259" key="11">
    <source>
        <dbReference type="PROSITE" id="PS50071"/>
    </source>
</evidence>
<feature type="domain" description="Homeobox" evidence="11">
    <location>
        <begin position="131"/>
        <end position="191"/>
    </location>
</feature>
<dbReference type="Gene3D" id="1.10.10.60">
    <property type="entry name" value="Homeodomain-like"/>
    <property type="match status" value="1"/>
</dbReference>
<name>A0A804P4I3_MAIZE</name>
<dbReference type="InterPro" id="IPR050762">
    <property type="entry name" value="HD-ZIP_Homeobox_LZ_Class_II"/>
</dbReference>
<comment type="similarity">
    <text evidence="2">Belongs to the HD-ZIP homeobox family. Class II subfamily.</text>
</comment>
<keyword evidence="13" id="KW-1185">Reference proteome</keyword>
<feature type="compositionally biased region" description="Basic residues" evidence="10">
    <location>
        <begin position="109"/>
        <end position="118"/>
    </location>
</feature>
<proteinExistence type="inferred from homology"/>
<dbReference type="SMART" id="SM00389">
    <property type="entry name" value="HOX"/>
    <property type="match status" value="1"/>
</dbReference>
<keyword evidence="6" id="KW-0804">Transcription</keyword>
<evidence type="ECO:0000256" key="3">
    <source>
        <dbReference type="ARBA" id="ARBA00023015"/>
    </source>
</evidence>
<feature type="compositionally biased region" description="Basic residues" evidence="10">
    <location>
        <begin position="75"/>
        <end position="93"/>
    </location>
</feature>
<dbReference type="SMART" id="SM00340">
    <property type="entry name" value="HALZ"/>
    <property type="match status" value="1"/>
</dbReference>
<organism evidence="12 13">
    <name type="scientific">Zea mays</name>
    <name type="common">Maize</name>
    <dbReference type="NCBI Taxonomy" id="4577"/>
    <lineage>
        <taxon>Eukaryota</taxon>
        <taxon>Viridiplantae</taxon>
        <taxon>Streptophyta</taxon>
        <taxon>Embryophyta</taxon>
        <taxon>Tracheophyta</taxon>
        <taxon>Spermatophyta</taxon>
        <taxon>Magnoliopsida</taxon>
        <taxon>Liliopsida</taxon>
        <taxon>Poales</taxon>
        <taxon>Poaceae</taxon>
        <taxon>PACMAD clade</taxon>
        <taxon>Panicoideae</taxon>
        <taxon>Andropogonodae</taxon>
        <taxon>Andropogoneae</taxon>
        <taxon>Tripsacinae</taxon>
        <taxon>Zea</taxon>
    </lineage>
</organism>
<dbReference type="InterPro" id="IPR017970">
    <property type="entry name" value="Homeobox_CS"/>
</dbReference>
<dbReference type="PROSITE" id="PS50071">
    <property type="entry name" value="HOMEOBOX_2"/>
    <property type="match status" value="1"/>
</dbReference>
<dbReference type="OrthoDB" id="6159439at2759"/>
<dbReference type="PANTHER" id="PTHR45714:SF72">
    <property type="entry name" value="HOMEOBOX-LEUCINE ZIPPER PROTEIN HOX26-RELATED"/>
    <property type="match status" value="1"/>
</dbReference>
<sequence length="269" mass="28269">MSSLTTAASSSSSMEEHCYSVSAEEVVGTHLSLGIGGGGGGGDKRMLTTLPPSRTVVQLFGEVLSVQDGDEAQALRHHHTGRPTAASRKKKRRDAAAGGASATDAAANGHHHQSKKTKTTAARRDDGGGGGGGGRKKLRLTAAQATLLEDSFRAHNILSHGEKQELARQAGLSARQVEVWFQNRRARTKLKQTEVDCDLLRRWCARLSDDNDRLRRDLADLRRAAAASAGLGAVVCCASCGADRQLALAAAADNVLPSVASPSHSPHLT</sequence>
<evidence type="ECO:0000256" key="9">
    <source>
        <dbReference type="RuleBase" id="RU000682"/>
    </source>
</evidence>